<feature type="region of interest" description="Disordered" evidence="1">
    <location>
        <begin position="1"/>
        <end position="76"/>
    </location>
</feature>
<keyword evidence="3" id="KW-1185">Reference proteome</keyword>
<evidence type="ECO:0000313" key="3">
    <source>
        <dbReference type="Proteomes" id="UP000193240"/>
    </source>
</evidence>
<dbReference type="AlphaFoldDB" id="A0A1Y2LUW3"/>
<evidence type="ECO:0000313" key="2">
    <source>
        <dbReference type="EMBL" id="OSS47600.1"/>
    </source>
</evidence>
<feature type="compositionally biased region" description="Acidic residues" evidence="1">
    <location>
        <begin position="15"/>
        <end position="48"/>
    </location>
</feature>
<dbReference type="InParanoid" id="A0A1Y2LUW3"/>
<sequence length="101" mass="12093">MSLKKNNIEEHLGDSEEDPIYVDDELDNEQLDNEQLYEEQLDDDDDRELLDFIKKHPGDTEDEPHNIEEQPEDIEEHLDNTENDIEDVDISFIASWRHNWQ</sequence>
<dbReference type="Proteomes" id="UP000193240">
    <property type="component" value="Unassembled WGS sequence"/>
</dbReference>
<accession>A0A1Y2LUW3</accession>
<gene>
    <name evidence="2" type="ORF">B5807_07562</name>
</gene>
<evidence type="ECO:0000256" key="1">
    <source>
        <dbReference type="SAM" id="MobiDB-lite"/>
    </source>
</evidence>
<feature type="compositionally biased region" description="Basic and acidic residues" evidence="1">
    <location>
        <begin position="49"/>
        <end position="68"/>
    </location>
</feature>
<proteinExistence type="predicted"/>
<organism evidence="2 3">
    <name type="scientific">Epicoccum nigrum</name>
    <name type="common">Soil fungus</name>
    <name type="synonym">Epicoccum purpurascens</name>
    <dbReference type="NCBI Taxonomy" id="105696"/>
    <lineage>
        <taxon>Eukaryota</taxon>
        <taxon>Fungi</taxon>
        <taxon>Dikarya</taxon>
        <taxon>Ascomycota</taxon>
        <taxon>Pezizomycotina</taxon>
        <taxon>Dothideomycetes</taxon>
        <taxon>Pleosporomycetidae</taxon>
        <taxon>Pleosporales</taxon>
        <taxon>Pleosporineae</taxon>
        <taxon>Didymellaceae</taxon>
        <taxon>Epicoccum</taxon>
    </lineage>
</organism>
<reference evidence="2 3" key="1">
    <citation type="journal article" date="2017" name="Genome Announc.">
        <title>Genome sequence of the saprophytic ascomycete Epicoccum nigrum ICMP 19927 strain isolated from New Zealand.</title>
        <authorList>
            <person name="Fokin M."/>
            <person name="Fleetwood D."/>
            <person name="Weir B.S."/>
            <person name="Villas-Boas S.G."/>
        </authorList>
    </citation>
    <scope>NUCLEOTIDE SEQUENCE [LARGE SCALE GENOMIC DNA]</scope>
    <source>
        <strain evidence="2 3">ICMP 19927</strain>
    </source>
</reference>
<protein>
    <submittedName>
        <fullName evidence="2">Uncharacterized protein</fullName>
    </submittedName>
</protein>
<feature type="compositionally biased region" description="Basic and acidic residues" evidence="1">
    <location>
        <begin position="1"/>
        <end position="14"/>
    </location>
</feature>
<name>A0A1Y2LUW3_EPING</name>
<dbReference type="EMBL" id="KZ107848">
    <property type="protein sequence ID" value="OSS47600.1"/>
    <property type="molecule type" value="Genomic_DNA"/>
</dbReference>